<gene>
    <name evidence="1" type="ORF">L6164_006948</name>
</gene>
<proteinExistence type="predicted"/>
<sequence>MGPDLELKGKSETAPEVLVNKENVSASPFSEEKHLQPANVSVMDVPPIEQTPLFNSNEDVEVNITGITNPGKALMVEALSENVTEYSSSFDDTGIGAENDSALSDAEVESPMYTGNVSSSTCDGWHGPLPISWSLKFKVECGVAGLRALLSSAHPYQVRMWSFGIDCISTGPGDIPVTVRPQKEEVDNSLEEVHKSSYVALKQHEFTDFTRDDFESKSASLSCWTHQNKVMKRRKRKRVEEESDLKSYMSNHNIFSYYENKGCVGGPYSEDVQGVATACNADDPQELGLNNIWSSVNTKDSDKSLEEMIQKIEAAQSRVDKLRSQIGKTKDQILIHNQAAEEELHDHENIKNQLAEKIKVGDGEPNVPSLVRACSTSKSNIPTKTKKGKRKSRSKRK</sequence>
<dbReference type="Proteomes" id="UP000828941">
    <property type="component" value="Chromosome 3"/>
</dbReference>
<dbReference type="EMBL" id="CM039428">
    <property type="protein sequence ID" value="KAI4352727.1"/>
    <property type="molecule type" value="Genomic_DNA"/>
</dbReference>
<accession>A0ACB9PY38</accession>
<organism evidence="1 2">
    <name type="scientific">Bauhinia variegata</name>
    <name type="common">Purple orchid tree</name>
    <name type="synonym">Phanera variegata</name>
    <dbReference type="NCBI Taxonomy" id="167791"/>
    <lineage>
        <taxon>Eukaryota</taxon>
        <taxon>Viridiplantae</taxon>
        <taxon>Streptophyta</taxon>
        <taxon>Embryophyta</taxon>
        <taxon>Tracheophyta</taxon>
        <taxon>Spermatophyta</taxon>
        <taxon>Magnoliopsida</taxon>
        <taxon>eudicotyledons</taxon>
        <taxon>Gunneridae</taxon>
        <taxon>Pentapetalae</taxon>
        <taxon>rosids</taxon>
        <taxon>fabids</taxon>
        <taxon>Fabales</taxon>
        <taxon>Fabaceae</taxon>
        <taxon>Cercidoideae</taxon>
        <taxon>Cercideae</taxon>
        <taxon>Bauhiniinae</taxon>
        <taxon>Bauhinia</taxon>
    </lineage>
</organism>
<evidence type="ECO:0000313" key="1">
    <source>
        <dbReference type="EMBL" id="KAI4352727.1"/>
    </source>
</evidence>
<reference evidence="1 2" key="1">
    <citation type="journal article" date="2022" name="DNA Res.">
        <title>Chromosomal-level genome assembly of the orchid tree Bauhinia variegata (Leguminosae; Cercidoideae) supports the allotetraploid origin hypothesis of Bauhinia.</title>
        <authorList>
            <person name="Zhong Y."/>
            <person name="Chen Y."/>
            <person name="Zheng D."/>
            <person name="Pang J."/>
            <person name="Liu Y."/>
            <person name="Luo S."/>
            <person name="Meng S."/>
            <person name="Qian L."/>
            <person name="Wei D."/>
            <person name="Dai S."/>
            <person name="Zhou R."/>
        </authorList>
    </citation>
    <scope>NUCLEOTIDE SEQUENCE [LARGE SCALE GENOMIC DNA]</scope>
    <source>
        <strain evidence="1">BV-YZ2020</strain>
    </source>
</reference>
<evidence type="ECO:0000313" key="2">
    <source>
        <dbReference type="Proteomes" id="UP000828941"/>
    </source>
</evidence>
<protein>
    <submittedName>
        <fullName evidence="1">Uncharacterized protein</fullName>
    </submittedName>
</protein>
<keyword evidence="2" id="KW-1185">Reference proteome</keyword>
<comment type="caution">
    <text evidence="1">The sequence shown here is derived from an EMBL/GenBank/DDBJ whole genome shotgun (WGS) entry which is preliminary data.</text>
</comment>
<name>A0ACB9PY38_BAUVA</name>